<dbReference type="PROSITE" id="PS00122">
    <property type="entry name" value="CARBOXYLESTERASE_B_1"/>
    <property type="match status" value="1"/>
</dbReference>
<accession>A0A9J2PEZ3</accession>
<feature type="signal peptide" evidence="4">
    <location>
        <begin position="1"/>
        <end position="17"/>
    </location>
</feature>
<feature type="chain" id="PRO_5039963113" description="Carboxylic ester hydrolase" evidence="4">
    <location>
        <begin position="18"/>
        <end position="567"/>
    </location>
</feature>
<dbReference type="EC" id="3.1.1.-" evidence="4"/>
<evidence type="ECO:0000313" key="7">
    <source>
        <dbReference type="WBParaSite" id="ALUE_0000848201-mRNA-1"/>
    </source>
</evidence>
<evidence type="ECO:0000313" key="6">
    <source>
        <dbReference type="Proteomes" id="UP000036681"/>
    </source>
</evidence>
<dbReference type="WBParaSite" id="ALUE_0000848201-mRNA-1">
    <property type="protein sequence ID" value="ALUE_0000848201-mRNA-1"/>
    <property type="gene ID" value="ALUE_0000848201"/>
</dbReference>
<keyword evidence="4" id="KW-0732">Signal</keyword>
<protein>
    <recommendedName>
        <fullName evidence="4">Carboxylic ester hydrolase</fullName>
        <ecNumber evidence="4">3.1.1.-</ecNumber>
    </recommendedName>
</protein>
<feature type="domain" description="Carboxylesterase type B" evidence="5">
    <location>
        <begin position="20"/>
        <end position="542"/>
    </location>
</feature>
<dbReference type="PANTHER" id="PTHR44590">
    <property type="entry name" value="CARBOXYLIC ESTER HYDROLASE-RELATED"/>
    <property type="match status" value="1"/>
</dbReference>
<dbReference type="SUPFAM" id="SSF53474">
    <property type="entry name" value="alpha/beta-Hydrolases"/>
    <property type="match status" value="1"/>
</dbReference>
<evidence type="ECO:0000256" key="1">
    <source>
        <dbReference type="ARBA" id="ARBA00005964"/>
    </source>
</evidence>
<evidence type="ECO:0000256" key="4">
    <source>
        <dbReference type="RuleBase" id="RU361235"/>
    </source>
</evidence>
<dbReference type="Pfam" id="PF00135">
    <property type="entry name" value="COesterase"/>
    <property type="match status" value="1"/>
</dbReference>
<proteinExistence type="inferred from homology"/>
<dbReference type="InterPro" id="IPR002018">
    <property type="entry name" value="CarbesteraseB"/>
</dbReference>
<reference evidence="7" key="1">
    <citation type="submission" date="2023-03" db="UniProtKB">
        <authorList>
            <consortium name="WormBaseParasite"/>
        </authorList>
    </citation>
    <scope>IDENTIFICATION</scope>
</reference>
<dbReference type="PANTHER" id="PTHR44590:SF3">
    <property type="entry name" value="CARBOXYLESTERASE TYPE B DOMAIN-CONTAINING PROTEIN"/>
    <property type="match status" value="1"/>
</dbReference>
<evidence type="ECO:0000259" key="5">
    <source>
        <dbReference type="Pfam" id="PF00135"/>
    </source>
</evidence>
<name>A0A9J2PEZ3_ASCLU</name>
<keyword evidence="6" id="KW-1185">Reference proteome</keyword>
<dbReference type="InterPro" id="IPR019826">
    <property type="entry name" value="Carboxylesterase_B_AS"/>
</dbReference>
<organism evidence="6 7">
    <name type="scientific">Ascaris lumbricoides</name>
    <name type="common">Giant roundworm</name>
    <dbReference type="NCBI Taxonomy" id="6252"/>
    <lineage>
        <taxon>Eukaryota</taxon>
        <taxon>Metazoa</taxon>
        <taxon>Ecdysozoa</taxon>
        <taxon>Nematoda</taxon>
        <taxon>Chromadorea</taxon>
        <taxon>Rhabditida</taxon>
        <taxon>Spirurina</taxon>
        <taxon>Ascaridomorpha</taxon>
        <taxon>Ascaridoidea</taxon>
        <taxon>Ascarididae</taxon>
        <taxon>Ascaris</taxon>
    </lineage>
</organism>
<dbReference type="AlphaFoldDB" id="A0A9J2PEZ3"/>
<evidence type="ECO:0000256" key="2">
    <source>
        <dbReference type="ARBA" id="ARBA00022487"/>
    </source>
</evidence>
<evidence type="ECO:0000256" key="3">
    <source>
        <dbReference type="ARBA" id="ARBA00022801"/>
    </source>
</evidence>
<dbReference type="InterPro" id="IPR029058">
    <property type="entry name" value="AB_hydrolase_fold"/>
</dbReference>
<dbReference type="Gene3D" id="3.40.50.1820">
    <property type="entry name" value="alpha/beta hydrolase"/>
    <property type="match status" value="1"/>
</dbReference>
<sequence>MILLVIACALLVDVVLSNDSVTVETAYGRIDGFKYNVVGGGTANVFLGVPFAKPPVGELRFEKPEPPDPWGDPLDATKFAPACTPHHRSGIPGEHSEDCLYLNIMTPAQESKNPAGHAVMVWIHGGGYCLGSAKAYGYANISENFITRDVIVVTVQYRLGPYGWLSSGDSVLPGNFGYWDQRAALRFIKENIASFGGDPNRITLFGLSAGGGSVSSLSLSPYTRDLFAQTIEMSGSAFAPWAASDSVVHSTIELALKLGCQIADSNELKSCLKGKTSDEFFDAVDAIGAARRSLNILKFGPWIDGDFFPEDFEKLVDNSPKKPTVIGLVNKESAFFTTEGNLKPINELLITPENYEAYGDNNLTDFIKDVIAPEEIFGHQTAEVRDELIKHYVRRDEPTDKDYRFYLERYTELVSDIAFNIPCIRMKNAKVASGWPVWFYFNDHYNIGEFKEDAPVKGATHLHEYPYMFGISPFYDFVFNDDEVKLQRAILETFTHFAKYGTPDNEEYPWEPVTREHNLRHMRFGPESKMQDTFLEENIAFWESMRKYDYDIIRGIRRSRTFEKEEL</sequence>
<keyword evidence="3 4" id="KW-0378">Hydrolase</keyword>
<dbReference type="GO" id="GO:0052689">
    <property type="term" value="F:carboxylic ester hydrolase activity"/>
    <property type="evidence" value="ECO:0007669"/>
    <property type="project" value="UniProtKB-KW"/>
</dbReference>
<dbReference type="Proteomes" id="UP000036681">
    <property type="component" value="Unplaced"/>
</dbReference>
<keyword evidence="2" id="KW-0719">Serine esterase</keyword>
<comment type="similarity">
    <text evidence="1 4">Belongs to the type-B carboxylesterase/lipase family.</text>
</comment>